<dbReference type="Pfam" id="PF00400">
    <property type="entry name" value="WD40"/>
    <property type="match status" value="2"/>
</dbReference>
<gene>
    <name evidence="4" type="ORF">SARC_13975</name>
</gene>
<dbReference type="EMBL" id="KQ245583">
    <property type="protein sequence ID" value="KNC73466.1"/>
    <property type="molecule type" value="Genomic_DNA"/>
</dbReference>
<dbReference type="Gene3D" id="2.130.10.10">
    <property type="entry name" value="YVTN repeat-like/Quinoprotein amine dehydrogenase"/>
    <property type="match status" value="1"/>
</dbReference>
<dbReference type="PROSITE" id="PS50082">
    <property type="entry name" value="WD_REPEATS_2"/>
    <property type="match status" value="2"/>
</dbReference>
<dbReference type="OrthoDB" id="4768852at2759"/>
<dbReference type="STRING" id="667725.A0A0L0FAA8"/>
<sequence length="128" mass="14000">LLASGSYDQTVKIWDTRSYRHAHTLSSHDLIVSDVDWSGDSSLLVSASYDSTVKVWDTETGSLLHTEGVSGFAQTCTFSPTSNALFFTGTANNEMVLVDWRRSGGSKVAMRFANDTMVNSMCVFRGVC</sequence>
<evidence type="ECO:0000256" key="1">
    <source>
        <dbReference type="ARBA" id="ARBA00022574"/>
    </source>
</evidence>
<dbReference type="InterPro" id="IPR015943">
    <property type="entry name" value="WD40/YVTN_repeat-like_dom_sf"/>
</dbReference>
<evidence type="ECO:0000256" key="3">
    <source>
        <dbReference type="PROSITE-ProRule" id="PRU00221"/>
    </source>
</evidence>
<dbReference type="PANTHER" id="PTHR19848:SF8">
    <property type="entry name" value="F-BOX AND WD REPEAT DOMAIN CONTAINING 7"/>
    <property type="match status" value="1"/>
</dbReference>
<dbReference type="SMART" id="SM00320">
    <property type="entry name" value="WD40"/>
    <property type="match status" value="2"/>
</dbReference>
<accession>A0A0L0FAA8</accession>
<dbReference type="PRINTS" id="PR00320">
    <property type="entry name" value="GPROTEINBRPT"/>
</dbReference>
<dbReference type="eggNOG" id="KOG0266">
    <property type="taxonomic scope" value="Eukaryota"/>
</dbReference>
<dbReference type="InterPro" id="IPR020472">
    <property type="entry name" value="WD40_PAC1"/>
</dbReference>
<dbReference type="RefSeq" id="XP_014147368.1">
    <property type="nucleotide sequence ID" value="XM_014291893.1"/>
</dbReference>
<dbReference type="InterPro" id="IPR036322">
    <property type="entry name" value="WD40_repeat_dom_sf"/>
</dbReference>
<dbReference type="PANTHER" id="PTHR19848">
    <property type="entry name" value="WD40 REPEAT PROTEIN"/>
    <property type="match status" value="1"/>
</dbReference>
<dbReference type="InterPro" id="IPR001680">
    <property type="entry name" value="WD40_rpt"/>
</dbReference>
<keyword evidence="5" id="KW-1185">Reference proteome</keyword>
<evidence type="ECO:0000313" key="4">
    <source>
        <dbReference type="EMBL" id="KNC73466.1"/>
    </source>
</evidence>
<dbReference type="InterPro" id="IPR019775">
    <property type="entry name" value="WD40_repeat_CS"/>
</dbReference>
<dbReference type="PROSITE" id="PS50294">
    <property type="entry name" value="WD_REPEATS_REGION"/>
    <property type="match status" value="2"/>
</dbReference>
<organism evidence="4 5">
    <name type="scientific">Sphaeroforma arctica JP610</name>
    <dbReference type="NCBI Taxonomy" id="667725"/>
    <lineage>
        <taxon>Eukaryota</taxon>
        <taxon>Ichthyosporea</taxon>
        <taxon>Ichthyophonida</taxon>
        <taxon>Sphaeroforma</taxon>
    </lineage>
</organism>
<reference evidence="4 5" key="1">
    <citation type="submission" date="2011-02" db="EMBL/GenBank/DDBJ databases">
        <title>The Genome Sequence of Sphaeroforma arctica JP610.</title>
        <authorList>
            <consortium name="The Broad Institute Genome Sequencing Platform"/>
            <person name="Russ C."/>
            <person name="Cuomo C."/>
            <person name="Young S.K."/>
            <person name="Zeng Q."/>
            <person name="Gargeya S."/>
            <person name="Alvarado L."/>
            <person name="Berlin A."/>
            <person name="Chapman S.B."/>
            <person name="Chen Z."/>
            <person name="Freedman E."/>
            <person name="Gellesch M."/>
            <person name="Goldberg J."/>
            <person name="Griggs A."/>
            <person name="Gujja S."/>
            <person name="Heilman E."/>
            <person name="Heiman D."/>
            <person name="Howarth C."/>
            <person name="Mehta T."/>
            <person name="Neiman D."/>
            <person name="Pearson M."/>
            <person name="Roberts A."/>
            <person name="Saif S."/>
            <person name="Shea T."/>
            <person name="Shenoy N."/>
            <person name="Sisk P."/>
            <person name="Stolte C."/>
            <person name="Sykes S."/>
            <person name="White J."/>
            <person name="Yandava C."/>
            <person name="Burger G."/>
            <person name="Gray M.W."/>
            <person name="Holland P.W.H."/>
            <person name="King N."/>
            <person name="Lang F.B.F."/>
            <person name="Roger A.J."/>
            <person name="Ruiz-Trillo I."/>
            <person name="Haas B."/>
            <person name="Nusbaum C."/>
            <person name="Birren B."/>
        </authorList>
    </citation>
    <scope>NUCLEOTIDE SEQUENCE [LARGE SCALE GENOMIC DNA]</scope>
    <source>
        <strain evidence="4 5">JP610</strain>
    </source>
</reference>
<dbReference type="PROSITE" id="PS00678">
    <property type="entry name" value="WD_REPEATS_1"/>
    <property type="match status" value="2"/>
</dbReference>
<dbReference type="AlphaFoldDB" id="A0A0L0FAA8"/>
<evidence type="ECO:0000313" key="5">
    <source>
        <dbReference type="Proteomes" id="UP000054560"/>
    </source>
</evidence>
<dbReference type="SUPFAM" id="SSF50978">
    <property type="entry name" value="WD40 repeat-like"/>
    <property type="match status" value="1"/>
</dbReference>
<feature type="non-terminal residue" evidence="4">
    <location>
        <position position="1"/>
    </location>
</feature>
<proteinExistence type="predicted"/>
<feature type="repeat" description="WD" evidence="3">
    <location>
        <begin position="25"/>
        <end position="66"/>
    </location>
</feature>
<name>A0A0L0FAA8_9EUKA</name>
<keyword evidence="1 3" id="KW-0853">WD repeat</keyword>
<keyword evidence="2" id="KW-0677">Repeat</keyword>
<dbReference type="Proteomes" id="UP000054560">
    <property type="component" value="Unassembled WGS sequence"/>
</dbReference>
<evidence type="ECO:0000256" key="2">
    <source>
        <dbReference type="ARBA" id="ARBA00022737"/>
    </source>
</evidence>
<protein>
    <submittedName>
        <fullName evidence="4">Uncharacterized protein</fullName>
    </submittedName>
</protein>
<feature type="repeat" description="WD" evidence="3">
    <location>
        <begin position="1"/>
        <end position="24"/>
    </location>
</feature>
<dbReference type="GeneID" id="25914479"/>